<proteinExistence type="predicted"/>
<protein>
    <submittedName>
        <fullName evidence="1">Rh8.1</fullName>
    </submittedName>
</protein>
<name>Q2FAW4_RHCM6</name>
<dbReference type="EMBL" id="DQ120516">
    <property type="protein sequence ID" value="AAZ80507.1"/>
    <property type="molecule type" value="Genomic_DNA"/>
</dbReference>
<sequence length="182" mass="21127">MFFHIQTIYMLLSYVICQKEINITVISGNNVTLVKPDNASFQLEQWFFQSRLNDICPNTQLCNQFPKDIRTYEPKPPYCMPLTFMCNRTGLYLQNVRTTVPVTYFLIQQGGLSELPYRNITYNILFSTPPPPHLSSITPYNSQQHSVSLTSISQPYANNHIYHCNRVCCNNVLYRIRISTLS</sequence>
<evidence type="ECO:0000313" key="1">
    <source>
        <dbReference type="EMBL" id="AAZ80507.1"/>
    </source>
</evidence>
<organism evidence="1 2">
    <name type="scientific">Rhesus cytomegalovirus (strain 68-1)</name>
    <name type="common">RhCMV</name>
    <dbReference type="NCBI Taxonomy" id="47929"/>
    <lineage>
        <taxon>Viruses</taxon>
        <taxon>Duplodnaviria</taxon>
        <taxon>Heunggongvirae</taxon>
        <taxon>Peploviricota</taxon>
        <taxon>Herviviricetes</taxon>
        <taxon>Herpesvirales</taxon>
        <taxon>Orthoherpesviridae</taxon>
        <taxon>Betaherpesvirinae</taxon>
        <taxon>Cytomegalovirus</taxon>
        <taxon>Cytomegalovirus macacinebeta3</taxon>
    </lineage>
</organism>
<organismHost>
    <name type="scientific">Macaca mulatta</name>
    <name type="common">Rhesus macaque</name>
    <dbReference type="NCBI Taxonomy" id="9544"/>
</organismHost>
<dbReference type="Proteomes" id="UP000115582">
    <property type="component" value="Segment"/>
</dbReference>
<accession>Q2FAW4</accession>
<reference evidence="1 2" key="1">
    <citation type="journal article" date="2006" name="J. Virol.">
        <title>Genomic sequence of rhesus cytomegalovirus 180.92: insights into the coding potential of rhesus cytomegalovirus.</title>
        <authorList>
            <person name="Rivailler P."/>
            <person name="Kaur A."/>
            <person name="Johnson R.P."/>
            <person name="Wang F."/>
        </authorList>
    </citation>
    <scope>NUCLEOTIDE SEQUENCE [LARGE SCALE GENOMIC DNA]</scope>
    <source>
        <strain evidence="1">CMV 180.92</strain>
    </source>
</reference>
<evidence type="ECO:0000313" key="2">
    <source>
        <dbReference type="Proteomes" id="UP000115582"/>
    </source>
</evidence>